<proteinExistence type="predicted"/>
<protein>
    <submittedName>
        <fullName evidence="2">Uncharacterized protein</fullName>
    </submittedName>
</protein>
<accession>A0ABC9EF87</accession>
<evidence type="ECO:0000313" key="3">
    <source>
        <dbReference type="Proteomes" id="UP001497457"/>
    </source>
</evidence>
<dbReference type="EMBL" id="OZ075114">
    <property type="protein sequence ID" value="CAL5056006.1"/>
    <property type="molecule type" value="Genomic_DNA"/>
</dbReference>
<reference evidence="2" key="1">
    <citation type="submission" date="2024-10" db="EMBL/GenBank/DDBJ databases">
        <authorList>
            <person name="Ryan C."/>
        </authorList>
    </citation>
    <scope>NUCLEOTIDE SEQUENCE [LARGE SCALE GENOMIC DNA]</scope>
</reference>
<sequence>MPPWRLGVVDGESAPRRALERGVRSPPRSGPHNGRGDGRGEDRRREDKEERERERQRRGYNNDHPDRWNVWRRKDDDDDRDRRDHDDRSRRGAEARKDSTHDARRERERERSPRRRHWGGVHTHRGRHHADTPTASQDADKQPAEVLPPHLPQLMDLRSIENIHMQFLFRHQASTIQEAAKNFLNKGNHAHMGPTLQQMDNLFADYITKAAVLADKLSLTIEQGDGTEAWSSTPSGRRAPTQKADGVPVAIAFDRILAALPASATHADSHVSVPEVEAALRHLKLSCDLNTNFTDVPLESPTNAAASALNEEFITLYRAARQTPVAEQELQMPTGGNIASAPDMAHTVQDMCGDRQEAQVTPATAASGMGLATESPAKGHNNNNETILHALFTTPAPALLQQPPSPMQQTTSAARPEKQAPAPPAPQKRRRRVFDMSTEFLAMFQGPLPQHIIAALTIAFNLDDTGAEELDEALAAVAGEGIDDMQLGVGNIEAGGLPAGA</sequence>
<feature type="region of interest" description="Disordered" evidence="1">
    <location>
        <begin position="400"/>
        <end position="431"/>
    </location>
</feature>
<name>A0ABC9EF87_9POAL</name>
<gene>
    <name evidence="2" type="ORF">URODEC1_LOCUS94773</name>
</gene>
<organism evidence="2 3">
    <name type="scientific">Urochloa decumbens</name>
    <dbReference type="NCBI Taxonomy" id="240449"/>
    <lineage>
        <taxon>Eukaryota</taxon>
        <taxon>Viridiplantae</taxon>
        <taxon>Streptophyta</taxon>
        <taxon>Embryophyta</taxon>
        <taxon>Tracheophyta</taxon>
        <taxon>Spermatophyta</taxon>
        <taxon>Magnoliopsida</taxon>
        <taxon>Liliopsida</taxon>
        <taxon>Poales</taxon>
        <taxon>Poaceae</taxon>
        <taxon>PACMAD clade</taxon>
        <taxon>Panicoideae</taxon>
        <taxon>Panicodae</taxon>
        <taxon>Paniceae</taxon>
        <taxon>Melinidinae</taxon>
        <taxon>Urochloa</taxon>
    </lineage>
</organism>
<dbReference type="AlphaFoldDB" id="A0ABC9EF87"/>
<keyword evidence="3" id="KW-1185">Reference proteome</keyword>
<feature type="compositionally biased region" description="Low complexity" evidence="1">
    <location>
        <begin position="400"/>
        <end position="414"/>
    </location>
</feature>
<feature type="compositionally biased region" description="Basic residues" evidence="1">
    <location>
        <begin position="112"/>
        <end position="128"/>
    </location>
</feature>
<evidence type="ECO:0000313" key="2">
    <source>
        <dbReference type="EMBL" id="CAL5056006.1"/>
    </source>
</evidence>
<feature type="region of interest" description="Disordered" evidence="1">
    <location>
        <begin position="1"/>
        <end position="144"/>
    </location>
</feature>
<evidence type="ECO:0000256" key="1">
    <source>
        <dbReference type="SAM" id="MobiDB-lite"/>
    </source>
</evidence>
<feature type="compositionally biased region" description="Basic and acidic residues" evidence="1">
    <location>
        <begin position="13"/>
        <end position="23"/>
    </location>
</feature>
<feature type="compositionally biased region" description="Basic and acidic residues" evidence="1">
    <location>
        <begin position="34"/>
        <end position="111"/>
    </location>
</feature>
<dbReference type="Proteomes" id="UP001497457">
    <property type="component" value="Chromosome 4rd"/>
</dbReference>